<gene>
    <name evidence="5" type="ORF">SLS62_006231</name>
</gene>
<dbReference type="Proteomes" id="UP001320420">
    <property type="component" value="Unassembled WGS sequence"/>
</dbReference>
<dbReference type="Pfam" id="PF08659">
    <property type="entry name" value="KR"/>
    <property type="match status" value="1"/>
</dbReference>
<comment type="caution">
    <text evidence="5">The sequence shown here is derived from an EMBL/GenBank/DDBJ whole genome shotgun (WGS) entry which is preliminary data.</text>
</comment>
<dbReference type="InterPro" id="IPR036291">
    <property type="entry name" value="NAD(P)-bd_dom_sf"/>
</dbReference>
<dbReference type="InterPro" id="IPR013968">
    <property type="entry name" value="PKS_KR"/>
</dbReference>
<sequence length="236" mass="25783">MAEVPPFPCPTKRWHSKEQPSTSPTRPRVFVKGKSVVITGGGNTGLGGETARKSAEAGASRIALLGRREKPLLDNKAWVESNFPSADVTTISADMTSQDDMAAAFANIGAGRWENRRLDPLRSHHRVKEARHDRQRQCVPRGHPDQRDRLPVVVAINSFGAHLTIGNIFDSYCVAKITVIRLWDEVGHANPGMAIFHIQPGVIITEMKLRDGGAVSLEDIKADDGTCKSEATLYPS</sequence>
<dbReference type="PANTHER" id="PTHR42901:SF1">
    <property type="entry name" value="ALCOHOL DEHYDROGENASE"/>
    <property type="match status" value="1"/>
</dbReference>
<organism evidence="5 6">
    <name type="scientific">Diatrype stigma</name>
    <dbReference type="NCBI Taxonomy" id="117547"/>
    <lineage>
        <taxon>Eukaryota</taxon>
        <taxon>Fungi</taxon>
        <taxon>Dikarya</taxon>
        <taxon>Ascomycota</taxon>
        <taxon>Pezizomycotina</taxon>
        <taxon>Sordariomycetes</taxon>
        <taxon>Xylariomycetidae</taxon>
        <taxon>Xylariales</taxon>
        <taxon>Diatrypaceae</taxon>
        <taxon>Diatrype</taxon>
    </lineage>
</organism>
<evidence type="ECO:0000313" key="5">
    <source>
        <dbReference type="EMBL" id="KAK7751746.1"/>
    </source>
</evidence>
<dbReference type="PANTHER" id="PTHR42901">
    <property type="entry name" value="ALCOHOL DEHYDROGENASE"/>
    <property type="match status" value="1"/>
</dbReference>
<comment type="similarity">
    <text evidence="1">Belongs to the short-chain dehydrogenases/reductases (SDR) family.</text>
</comment>
<evidence type="ECO:0000256" key="3">
    <source>
        <dbReference type="SAM" id="MobiDB-lite"/>
    </source>
</evidence>
<feature type="domain" description="Ketoreductase (KR)" evidence="4">
    <location>
        <begin position="37"/>
        <end position="109"/>
    </location>
</feature>
<reference evidence="5 6" key="1">
    <citation type="submission" date="2024-02" db="EMBL/GenBank/DDBJ databases">
        <title>De novo assembly and annotation of 12 fungi associated with fruit tree decline syndrome in Ontario, Canada.</title>
        <authorList>
            <person name="Sulman M."/>
            <person name="Ellouze W."/>
            <person name="Ilyukhin E."/>
        </authorList>
    </citation>
    <scope>NUCLEOTIDE SEQUENCE [LARGE SCALE GENOMIC DNA]</scope>
    <source>
        <strain evidence="5 6">M11/M66-122</strain>
    </source>
</reference>
<evidence type="ECO:0000313" key="6">
    <source>
        <dbReference type="Proteomes" id="UP001320420"/>
    </source>
</evidence>
<name>A0AAN9YP64_9PEZI</name>
<dbReference type="Gene3D" id="3.40.50.720">
    <property type="entry name" value="NAD(P)-binding Rossmann-like Domain"/>
    <property type="match status" value="1"/>
</dbReference>
<evidence type="ECO:0000256" key="2">
    <source>
        <dbReference type="ARBA" id="ARBA00023002"/>
    </source>
</evidence>
<accession>A0AAN9YP64</accession>
<dbReference type="SUPFAM" id="SSF51735">
    <property type="entry name" value="NAD(P)-binding Rossmann-fold domains"/>
    <property type="match status" value="1"/>
</dbReference>
<dbReference type="EMBL" id="JAKJXP020000045">
    <property type="protein sequence ID" value="KAK7751746.1"/>
    <property type="molecule type" value="Genomic_DNA"/>
</dbReference>
<keyword evidence="6" id="KW-1185">Reference proteome</keyword>
<feature type="compositionally biased region" description="Basic and acidic residues" evidence="3">
    <location>
        <begin position="130"/>
        <end position="144"/>
    </location>
</feature>
<protein>
    <recommendedName>
        <fullName evidence="4">Ketoreductase (KR) domain-containing protein</fullName>
    </recommendedName>
</protein>
<keyword evidence="2" id="KW-0560">Oxidoreductase</keyword>
<proteinExistence type="inferred from homology"/>
<feature type="region of interest" description="Disordered" evidence="3">
    <location>
        <begin position="125"/>
        <end position="144"/>
    </location>
</feature>
<feature type="region of interest" description="Disordered" evidence="3">
    <location>
        <begin position="1"/>
        <end position="27"/>
    </location>
</feature>
<dbReference type="GO" id="GO:0016491">
    <property type="term" value="F:oxidoreductase activity"/>
    <property type="evidence" value="ECO:0007669"/>
    <property type="project" value="UniProtKB-KW"/>
</dbReference>
<evidence type="ECO:0000256" key="1">
    <source>
        <dbReference type="ARBA" id="ARBA00006484"/>
    </source>
</evidence>
<evidence type="ECO:0000259" key="4">
    <source>
        <dbReference type="Pfam" id="PF08659"/>
    </source>
</evidence>
<dbReference type="AlphaFoldDB" id="A0AAN9YP64"/>